<dbReference type="EMBL" id="CP103445">
    <property type="protein sequence ID" value="UWS34793.1"/>
    <property type="molecule type" value="Genomic_DNA"/>
</dbReference>
<keyword evidence="2" id="KW-1185">Reference proteome</keyword>
<protein>
    <recommendedName>
        <fullName evidence="3">DNA-binding protein</fullName>
    </recommendedName>
</protein>
<sequence>MQNINFKIIERMTPEQLQDYIDKNHFSDTQALKIYQHHNKNHKNEMRYIARKEGIRSIAKGIDYVHMFTKNFEQLANMDISSNELKVIAKILNKMEFGNCFHVSQAKLCKELNIKKSNMSIIFKKLKSKPIIIDKDGDLFMNSNIFLKG</sequence>
<organism evidence="1 2">
    <name type="scientific">Erwinia pyrifoliae</name>
    <dbReference type="NCBI Taxonomy" id="79967"/>
    <lineage>
        <taxon>Bacteria</taxon>
        <taxon>Pseudomonadati</taxon>
        <taxon>Pseudomonadota</taxon>
        <taxon>Gammaproteobacteria</taxon>
        <taxon>Enterobacterales</taxon>
        <taxon>Erwiniaceae</taxon>
        <taxon>Erwinia</taxon>
    </lineage>
</organism>
<reference evidence="1" key="1">
    <citation type="submission" date="2022-07" db="EMBL/GenBank/DDBJ databases">
        <title>Genetic diversity of Erwinia pyrifoliae.</title>
        <authorList>
            <person name="Park D.S."/>
            <person name="Ham H."/>
        </authorList>
    </citation>
    <scope>NUCLEOTIDE SEQUENCE</scope>
    <source>
        <strain evidence="1">CP201486</strain>
    </source>
</reference>
<name>A0ABY5XCS6_ERWPY</name>
<evidence type="ECO:0000313" key="1">
    <source>
        <dbReference type="EMBL" id="UWS34793.1"/>
    </source>
</evidence>
<accession>A0ABY5XCS6</accession>
<dbReference type="GeneID" id="92237376"/>
<evidence type="ECO:0000313" key="2">
    <source>
        <dbReference type="Proteomes" id="UP001058553"/>
    </source>
</evidence>
<dbReference type="RefSeq" id="WP_012667772.1">
    <property type="nucleotide sequence ID" value="NZ_CP023567.1"/>
</dbReference>
<gene>
    <name evidence="1" type="ORF">NYP84_06435</name>
</gene>
<dbReference type="Proteomes" id="UP001058553">
    <property type="component" value="Chromosome"/>
</dbReference>
<evidence type="ECO:0008006" key="3">
    <source>
        <dbReference type="Google" id="ProtNLM"/>
    </source>
</evidence>
<proteinExistence type="predicted"/>